<feature type="domain" description="HTH gntR-type" evidence="4">
    <location>
        <begin position="9"/>
        <end position="77"/>
    </location>
</feature>
<keyword evidence="1" id="KW-0805">Transcription regulation</keyword>
<dbReference type="RefSeq" id="WP_040376511.1">
    <property type="nucleotide sequence ID" value="NZ_CP068053.1"/>
</dbReference>
<gene>
    <name evidence="5" type="ORF">I6J18_18530</name>
</gene>
<dbReference type="PRINTS" id="PR00035">
    <property type="entry name" value="HTHGNTR"/>
</dbReference>
<dbReference type="GO" id="GO:0003700">
    <property type="term" value="F:DNA-binding transcription factor activity"/>
    <property type="evidence" value="ECO:0007669"/>
    <property type="project" value="InterPro"/>
</dbReference>
<dbReference type="AlphaFoldDB" id="A0A974NKK3"/>
<proteinExistence type="predicted"/>
<dbReference type="PANTHER" id="PTHR43537:SF54">
    <property type="entry name" value="TRANSCRIPTIONAL REGULATOR, GNTR FAMILY"/>
    <property type="match status" value="1"/>
</dbReference>
<evidence type="ECO:0000256" key="3">
    <source>
        <dbReference type="ARBA" id="ARBA00023163"/>
    </source>
</evidence>
<evidence type="ECO:0000313" key="6">
    <source>
        <dbReference type="Proteomes" id="UP000595254"/>
    </source>
</evidence>
<evidence type="ECO:0000256" key="1">
    <source>
        <dbReference type="ARBA" id="ARBA00023015"/>
    </source>
</evidence>
<dbReference type="SUPFAM" id="SSF46785">
    <property type="entry name" value="Winged helix' DNA-binding domain"/>
    <property type="match status" value="1"/>
</dbReference>
<dbReference type="PROSITE" id="PS50949">
    <property type="entry name" value="HTH_GNTR"/>
    <property type="match status" value="1"/>
</dbReference>
<dbReference type="KEGG" id="ppsr:I6J18_18530"/>
<name>A0A974NKK3_PERPY</name>
<dbReference type="InterPro" id="IPR036390">
    <property type="entry name" value="WH_DNA-bd_sf"/>
</dbReference>
<reference evidence="5 6" key="1">
    <citation type="submission" date="2021-01" db="EMBL/GenBank/DDBJ databases">
        <title>FDA dAtabase for Regulatory Grade micrObial Sequences (FDA-ARGOS): Supporting development and validation of Infectious Disease Dx tests.</title>
        <authorList>
            <person name="Nelson B."/>
            <person name="Plummer A."/>
            <person name="Tallon L."/>
            <person name="Sadzewicz L."/>
            <person name="Zhao X."/>
            <person name="Boylan J."/>
            <person name="Ott S."/>
            <person name="Bowen H."/>
            <person name="Vavikolanu K."/>
            <person name="Mehta A."/>
            <person name="Aluvathingal J."/>
            <person name="Nadendla S."/>
            <person name="Myers T."/>
            <person name="Yan Y."/>
            <person name="Sichtig H."/>
        </authorList>
    </citation>
    <scope>NUCLEOTIDE SEQUENCE [LARGE SCALE GENOMIC DNA]</scope>
    <source>
        <strain evidence="5 6">FDAARGOS_1161</strain>
    </source>
</reference>
<organism evidence="5 6">
    <name type="scientific">Peribacillus psychrosaccharolyticus</name>
    <name type="common">Bacillus psychrosaccharolyticus</name>
    <dbReference type="NCBI Taxonomy" id="1407"/>
    <lineage>
        <taxon>Bacteria</taxon>
        <taxon>Bacillati</taxon>
        <taxon>Bacillota</taxon>
        <taxon>Bacilli</taxon>
        <taxon>Bacillales</taxon>
        <taxon>Bacillaceae</taxon>
        <taxon>Peribacillus</taxon>
    </lineage>
</organism>
<keyword evidence="6" id="KW-1185">Reference proteome</keyword>
<dbReference type="GO" id="GO:0003677">
    <property type="term" value="F:DNA binding"/>
    <property type="evidence" value="ECO:0007669"/>
    <property type="project" value="UniProtKB-KW"/>
</dbReference>
<evidence type="ECO:0000256" key="2">
    <source>
        <dbReference type="ARBA" id="ARBA00023125"/>
    </source>
</evidence>
<protein>
    <submittedName>
        <fullName evidence="5">FadR family transcriptional regulator</fullName>
    </submittedName>
</protein>
<dbReference type="InterPro" id="IPR036388">
    <property type="entry name" value="WH-like_DNA-bd_sf"/>
</dbReference>
<dbReference type="Gene3D" id="1.10.10.10">
    <property type="entry name" value="Winged helix-like DNA-binding domain superfamily/Winged helix DNA-binding domain"/>
    <property type="match status" value="1"/>
</dbReference>
<evidence type="ECO:0000313" key="5">
    <source>
        <dbReference type="EMBL" id="QQS99566.1"/>
    </source>
</evidence>
<dbReference type="InterPro" id="IPR000524">
    <property type="entry name" value="Tscrpt_reg_HTH_GntR"/>
</dbReference>
<keyword evidence="2" id="KW-0238">DNA-binding</keyword>
<accession>A0A974NKK3</accession>
<dbReference type="Pfam" id="PF00392">
    <property type="entry name" value="GntR"/>
    <property type="match status" value="1"/>
</dbReference>
<sequence>MTEVNGSTSKIYLEVVEKLRNMIEKDGLNPGDKIPSERELSERLSVGRSSVREALRALELLGLIETRRGEGTFIKDFQEHKLVELLGTFFLQNTKVKKDLAETKQLLELDCIQIILLQASSESLDSFAKWAEQGNFDDQSYFGKLLEVNPNKLLERMWSIVNTYAQAAQVEFIQADLQAYIDLALALRQRQKAQTEQIYRERIRQGVSIKLT</sequence>
<dbReference type="PANTHER" id="PTHR43537">
    <property type="entry name" value="TRANSCRIPTIONAL REGULATOR, GNTR FAMILY"/>
    <property type="match status" value="1"/>
</dbReference>
<dbReference type="SMART" id="SM00345">
    <property type="entry name" value="HTH_GNTR"/>
    <property type="match status" value="1"/>
</dbReference>
<dbReference type="EMBL" id="CP068053">
    <property type="protein sequence ID" value="QQS99566.1"/>
    <property type="molecule type" value="Genomic_DNA"/>
</dbReference>
<evidence type="ECO:0000259" key="4">
    <source>
        <dbReference type="PROSITE" id="PS50949"/>
    </source>
</evidence>
<keyword evidence="3" id="KW-0804">Transcription</keyword>
<dbReference type="Proteomes" id="UP000595254">
    <property type="component" value="Chromosome"/>
</dbReference>
<dbReference type="CDD" id="cd07377">
    <property type="entry name" value="WHTH_GntR"/>
    <property type="match status" value="1"/>
</dbReference>